<organism evidence="1">
    <name type="scientific">Anguilla anguilla</name>
    <name type="common">European freshwater eel</name>
    <name type="synonym">Muraena anguilla</name>
    <dbReference type="NCBI Taxonomy" id="7936"/>
    <lineage>
        <taxon>Eukaryota</taxon>
        <taxon>Metazoa</taxon>
        <taxon>Chordata</taxon>
        <taxon>Craniata</taxon>
        <taxon>Vertebrata</taxon>
        <taxon>Euteleostomi</taxon>
        <taxon>Actinopterygii</taxon>
        <taxon>Neopterygii</taxon>
        <taxon>Teleostei</taxon>
        <taxon>Anguilliformes</taxon>
        <taxon>Anguillidae</taxon>
        <taxon>Anguilla</taxon>
    </lineage>
</organism>
<accession>A0A0E9W2A2</accession>
<dbReference type="EMBL" id="GBXM01024058">
    <property type="protein sequence ID" value="JAH84519.1"/>
    <property type="molecule type" value="Transcribed_RNA"/>
</dbReference>
<evidence type="ECO:0000313" key="1">
    <source>
        <dbReference type="EMBL" id="JAH84519.1"/>
    </source>
</evidence>
<proteinExistence type="predicted"/>
<name>A0A0E9W2A2_ANGAN</name>
<sequence>MVFIYNHVLLYGCKHYDVATAIFGRLLTSNNWLLP</sequence>
<protein>
    <submittedName>
        <fullName evidence="1">Uncharacterized protein</fullName>
    </submittedName>
</protein>
<dbReference type="AlphaFoldDB" id="A0A0E9W2A2"/>
<reference evidence="1" key="1">
    <citation type="submission" date="2014-11" db="EMBL/GenBank/DDBJ databases">
        <authorList>
            <person name="Amaro Gonzalez C."/>
        </authorList>
    </citation>
    <scope>NUCLEOTIDE SEQUENCE</scope>
</reference>
<reference evidence="1" key="2">
    <citation type="journal article" date="2015" name="Fish Shellfish Immunol.">
        <title>Early steps in the European eel (Anguilla anguilla)-Vibrio vulnificus interaction in the gills: Role of the RtxA13 toxin.</title>
        <authorList>
            <person name="Callol A."/>
            <person name="Pajuelo D."/>
            <person name="Ebbesson L."/>
            <person name="Teles M."/>
            <person name="MacKenzie S."/>
            <person name="Amaro C."/>
        </authorList>
    </citation>
    <scope>NUCLEOTIDE SEQUENCE</scope>
</reference>